<dbReference type="InterPro" id="IPR032428">
    <property type="entry name" value="TrfB"/>
</dbReference>
<evidence type="ECO:0000313" key="5">
    <source>
        <dbReference type="Proteomes" id="UP000242861"/>
    </source>
</evidence>
<accession>A0A2I0CTG4</accession>
<keyword evidence="2" id="KW-0804">Transcription</keyword>
<protein>
    <recommendedName>
        <fullName evidence="3">TrfB transcriptional repressor protein domain-containing protein</fullName>
    </recommendedName>
</protein>
<reference evidence="5" key="1">
    <citation type="submission" date="2017-12" db="EMBL/GenBank/DDBJ databases">
        <authorList>
            <person name="Yu X.-Y."/>
        </authorList>
    </citation>
    <scope>NUCLEOTIDE SEQUENCE [LARGE SCALE GENOMIC DNA]</scope>
    <source>
        <strain evidence="5">ZYSR67-Z</strain>
    </source>
</reference>
<name>A0A2I0CTG4_9PSED</name>
<keyword evidence="1" id="KW-0805">Transcription regulation</keyword>
<dbReference type="EMBL" id="PIYS01000003">
    <property type="protein sequence ID" value="PKF72659.1"/>
    <property type="molecule type" value="Genomic_DNA"/>
</dbReference>
<evidence type="ECO:0000256" key="2">
    <source>
        <dbReference type="ARBA" id="ARBA00023163"/>
    </source>
</evidence>
<organism evidence="4 5">
    <name type="scientific">Pseudomonas fluvialis</name>
    <dbReference type="NCBI Taxonomy" id="1793966"/>
    <lineage>
        <taxon>Bacteria</taxon>
        <taxon>Pseudomonadati</taxon>
        <taxon>Pseudomonadota</taxon>
        <taxon>Gammaproteobacteria</taxon>
        <taxon>Pseudomonadales</taxon>
        <taxon>Pseudomonadaceae</taxon>
        <taxon>Pseudomonas</taxon>
    </lineage>
</organism>
<evidence type="ECO:0000313" key="4">
    <source>
        <dbReference type="EMBL" id="PKF72659.1"/>
    </source>
</evidence>
<dbReference type="InterPro" id="IPR053721">
    <property type="entry name" value="Fimbrial_Adhesin_Reg"/>
</dbReference>
<proteinExistence type="predicted"/>
<comment type="caution">
    <text evidence="4">The sequence shown here is derived from an EMBL/GenBank/DDBJ whole genome shotgun (WGS) entry which is preliminary data.</text>
</comment>
<sequence>MTAEQFSALAELLRLRGGASQEAARLVLVEQLTPAEAARAAGCSPQAVSNVLASCRRGLELAHAAVGH</sequence>
<dbReference type="Pfam" id="PF16509">
    <property type="entry name" value="KORA"/>
    <property type="match status" value="1"/>
</dbReference>
<feature type="domain" description="TrfB transcriptional repressor protein" evidence="3">
    <location>
        <begin position="1"/>
        <end position="51"/>
    </location>
</feature>
<evidence type="ECO:0000256" key="1">
    <source>
        <dbReference type="ARBA" id="ARBA00023015"/>
    </source>
</evidence>
<gene>
    <name evidence="4" type="ORF">CW360_02795</name>
</gene>
<dbReference type="Proteomes" id="UP000242861">
    <property type="component" value="Unassembled WGS sequence"/>
</dbReference>
<dbReference type="AlphaFoldDB" id="A0A2I0CTG4"/>
<dbReference type="Gene3D" id="1.10.10.2690">
    <property type="match status" value="1"/>
</dbReference>
<evidence type="ECO:0000259" key="3">
    <source>
        <dbReference type="Pfam" id="PF16509"/>
    </source>
</evidence>